<reference evidence="4 5" key="1">
    <citation type="journal article" date="2012" name="Eukaryot. Cell">
        <title>Genome sequence of the Trichosporon asahii environmental strain CBS 8904.</title>
        <authorList>
            <person name="Yang R.Y."/>
            <person name="Li H.T."/>
            <person name="Zhu H."/>
            <person name="Zhou G.P."/>
            <person name="Wang M."/>
            <person name="Wang L."/>
        </authorList>
    </citation>
    <scope>NUCLEOTIDE SEQUENCE [LARGE SCALE GENOMIC DNA]</scope>
    <source>
        <strain evidence="4 5">CBS 8904</strain>
    </source>
</reference>
<comment type="caution">
    <text evidence="4">The sequence shown here is derived from an EMBL/GenBank/DDBJ whole genome shotgun (WGS) entry which is preliminary data.</text>
</comment>
<dbReference type="PANTHER" id="PTHR21377:SF0">
    <property type="entry name" value="PROTEIN FAM210B, MITOCHONDRIAL"/>
    <property type="match status" value="1"/>
</dbReference>
<protein>
    <submittedName>
        <fullName evidence="4">Peptide alpha-N-acetyltransferase</fullName>
    </submittedName>
</protein>
<feature type="region of interest" description="Disordered" evidence="2">
    <location>
        <begin position="21"/>
        <end position="89"/>
    </location>
</feature>
<dbReference type="FunCoup" id="K1VWJ4">
    <property type="interactions" value="142"/>
</dbReference>
<feature type="domain" description="DUF1279" evidence="3">
    <location>
        <begin position="90"/>
        <end position="221"/>
    </location>
</feature>
<proteinExistence type="predicted"/>
<dbReference type="eggNOG" id="KOG4526">
    <property type="taxonomic scope" value="Eukaryota"/>
</dbReference>
<dbReference type="STRING" id="1220162.K1VWJ4"/>
<dbReference type="Proteomes" id="UP000006757">
    <property type="component" value="Unassembled WGS sequence"/>
</dbReference>
<dbReference type="Pfam" id="PF06916">
    <property type="entry name" value="FAM210A-B_dom"/>
    <property type="match status" value="1"/>
</dbReference>
<keyword evidence="5" id="KW-1185">Reference proteome</keyword>
<evidence type="ECO:0000313" key="5">
    <source>
        <dbReference type="Proteomes" id="UP000006757"/>
    </source>
</evidence>
<feature type="compositionally biased region" description="Polar residues" evidence="2">
    <location>
        <begin position="70"/>
        <end position="89"/>
    </location>
</feature>
<keyword evidence="1" id="KW-0175">Coiled coil</keyword>
<name>K1VWJ4_TRIAC</name>
<organism evidence="4 5">
    <name type="scientific">Trichosporon asahii var. asahii (strain CBS 8904)</name>
    <name type="common">Yeast</name>
    <dbReference type="NCBI Taxonomy" id="1220162"/>
    <lineage>
        <taxon>Eukaryota</taxon>
        <taxon>Fungi</taxon>
        <taxon>Dikarya</taxon>
        <taxon>Basidiomycota</taxon>
        <taxon>Agaricomycotina</taxon>
        <taxon>Tremellomycetes</taxon>
        <taxon>Trichosporonales</taxon>
        <taxon>Trichosporonaceae</taxon>
        <taxon>Trichosporon</taxon>
    </lineage>
</organism>
<feature type="coiled-coil region" evidence="1">
    <location>
        <begin position="157"/>
        <end position="184"/>
    </location>
</feature>
<accession>K1VWJ4</accession>
<evidence type="ECO:0000313" key="4">
    <source>
        <dbReference type="EMBL" id="EKD04916.1"/>
    </source>
</evidence>
<feature type="compositionally biased region" description="Basic and acidic residues" evidence="2">
    <location>
        <begin position="46"/>
        <end position="56"/>
    </location>
</feature>
<dbReference type="OMA" id="SAMDFPF"/>
<dbReference type="EMBL" id="AMBO01000186">
    <property type="protein sequence ID" value="EKD04916.1"/>
    <property type="molecule type" value="Genomic_DNA"/>
</dbReference>
<dbReference type="GO" id="GO:0005739">
    <property type="term" value="C:mitochondrion"/>
    <property type="evidence" value="ECO:0007669"/>
    <property type="project" value="TreeGrafter"/>
</dbReference>
<keyword evidence="4" id="KW-0808">Transferase</keyword>
<dbReference type="InterPro" id="IPR009688">
    <property type="entry name" value="FAM210A/B-like_dom"/>
</dbReference>
<dbReference type="PANTHER" id="PTHR21377">
    <property type="entry name" value="PROTEIN FAM210B, MITOCHONDRIAL"/>
    <property type="match status" value="1"/>
</dbReference>
<gene>
    <name evidence="4" type="ORF">A1Q2_00777</name>
</gene>
<dbReference type="InParanoid" id="K1VWJ4"/>
<feature type="compositionally biased region" description="Low complexity" evidence="2">
    <location>
        <begin position="58"/>
        <end position="69"/>
    </location>
</feature>
<dbReference type="GO" id="GO:0016740">
    <property type="term" value="F:transferase activity"/>
    <property type="evidence" value="ECO:0007669"/>
    <property type="project" value="UniProtKB-KW"/>
</dbReference>
<dbReference type="AlphaFoldDB" id="K1VWJ4"/>
<evidence type="ECO:0000256" key="1">
    <source>
        <dbReference type="SAM" id="Coils"/>
    </source>
</evidence>
<dbReference type="InterPro" id="IPR045866">
    <property type="entry name" value="FAM210A/B-like"/>
</dbReference>
<evidence type="ECO:0000256" key="2">
    <source>
        <dbReference type="SAM" id="MobiDB-lite"/>
    </source>
</evidence>
<sequence>MASRLAPGLRLLARRQVQLFRPSSPSGAASARLPPLPSAQLLLHPPRRDEDDDRRRSSSSSSSSSSSRSNQKSDPNSDTNPDGSKKSSYQRFKDLTKTYGSYAVLMYLALSAVDYSLSFAFVHAIGVDKLEPYVDRMTHAYRSLRYGSEEADRIQAEHEAQLEADREEAAADAAEERRTGHKKEVAWYNNKQLWAEAALAYPIHKILLLPVRAGLTVAWTPKVVNWLRARGWIGAAGTKRAAQEGADFMREQGKRAMDAAKKARNRD</sequence>
<dbReference type="HOGENOM" id="CLU_059211_1_2_1"/>
<dbReference type="OrthoDB" id="426386at2759"/>
<evidence type="ECO:0000259" key="3">
    <source>
        <dbReference type="Pfam" id="PF06916"/>
    </source>
</evidence>
<feature type="compositionally biased region" description="Low complexity" evidence="2">
    <location>
        <begin position="22"/>
        <end position="44"/>
    </location>
</feature>